<reference evidence="3 4" key="1">
    <citation type="submission" date="2016-10" db="EMBL/GenBank/DDBJ databases">
        <authorList>
            <person name="de Groot N.N."/>
        </authorList>
    </citation>
    <scope>NUCLEOTIDE SEQUENCE [LARGE SCALE GENOMIC DNA]</scope>
    <source>
        <strain evidence="3 4">CGMCC 4.6945</strain>
    </source>
</reference>
<gene>
    <name evidence="3" type="ORF">SAMN05421867_10386</name>
</gene>
<sequence>MGELGAVLAAVLPSIGVGLVFWFVVRALVQADRRERLALARLDAEDRARREAERRTVLDEGRPQDEPRTGDDDVAEGPRAQE</sequence>
<feature type="transmembrane region" description="Helical" evidence="2">
    <location>
        <begin position="6"/>
        <end position="29"/>
    </location>
</feature>
<keyword evidence="4" id="KW-1185">Reference proteome</keyword>
<dbReference type="STRING" id="988821.SAMN05421867_10386"/>
<keyword evidence="2" id="KW-0812">Transmembrane</keyword>
<accession>A0A1I0WLE8</accession>
<protein>
    <submittedName>
        <fullName evidence="3">Uncharacterized protein</fullName>
    </submittedName>
</protein>
<organism evidence="3 4">
    <name type="scientific">Cellulomonas marina</name>
    <dbReference type="NCBI Taxonomy" id="988821"/>
    <lineage>
        <taxon>Bacteria</taxon>
        <taxon>Bacillati</taxon>
        <taxon>Actinomycetota</taxon>
        <taxon>Actinomycetes</taxon>
        <taxon>Micrococcales</taxon>
        <taxon>Cellulomonadaceae</taxon>
        <taxon>Cellulomonas</taxon>
    </lineage>
</organism>
<feature type="compositionally biased region" description="Basic and acidic residues" evidence="1">
    <location>
        <begin position="46"/>
        <end position="71"/>
    </location>
</feature>
<keyword evidence="2" id="KW-1133">Transmembrane helix</keyword>
<dbReference type="Proteomes" id="UP000199012">
    <property type="component" value="Unassembled WGS sequence"/>
</dbReference>
<keyword evidence="2" id="KW-0472">Membrane</keyword>
<proteinExistence type="predicted"/>
<name>A0A1I0WLE8_9CELL</name>
<evidence type="ECO:0000256" key="1">
    <source>
        <dbReference type="SAM" id="MobiDB-lite"/>
    </source>
</evidence>
<evidence type="ECO:0000313" key="3">
    <source>
        <dbReference type="EMBL" id="SFA89615.1"/>
    </source>
</evidence>
<evidence type="ECO:0000313" key="4">
    <source>
        <dbReference type="Proteomes" id="UP000199012"/>
    </source>
</evidence>
<dbReference type="EMBL" id="FOKA01000003">
    <property type="protein sequence ID" value="SFA89615.1"/>
    <property type="molecule type" value="Genomic_DNA"/>
</dbReference>
<feature type="region of interest" description="Disordered" evidence="1">
    <location>
        <begin position="46"/>
        <end position="82"/>
    </location>
</feature>
<evidence type="ECO:0000256" key="2">
    <source>
        <dbReference type="SAM" id="Phobius"/>
    </source>
</evidence>
<dbReference type="AlphaFoldDB" id="A0A1I0WLE8"/>